<dbReference type="Pfam" id="PF03067">
    <property type="entry name" value="LPMO_10"/>
    <property type="match status" value="1"/>
</dbReference>
<evidence type="ECO:0000313" key="3">
    <source>
        <dbReference type="EMBL" id="KAL3806993.1"/>
    </source>
</evidence>
<comment type="caution">
    <text evidence="3">The sequence shown here is derived from an EMBL/GenBank/DDBJ whole genome shotgun (WGS) entry which is preliminary data.</text>
</comment>
<feature type="compositionally biased region" description="Polar residues" evidence="1">
    <location>
        <begin position="413"/>
        <end position="425"/>
    </location>
</feature>
<accession>A0ABD3R387</accession>
<dbReference type="EMBL" id="JALLPB020000691">
    <property type="protein sequence ID" value="KAL3806993.1"/>
    <property type="molecule type" value="Genomic_DNA"/>
</dbReference>
<feature type="region of interest" description="Disordered" evidence="1">
    <location>
        <begin position="1"/>
        <end position="58"/>
    </location>
</feature>
<dbReference type="InterPro" id="IPR004302">
    <property type="entry name" value="Cellulose/chitin-bd_N"/>
</dbReference>
<feature type="region of interest" description="Disordered" evidence="1">
    <location>
        <begin position="774"/>
        <end position="828"/>
    </location>
</feature>
<proteinExistence type="predicted"/>
<keyword evidence="4" id="KW-1185">Reference proteome</keyword>
<feature type="region of interest" description="Disordered" evidence="1">
    <location>
        <begin position="359"/>
        <end position="427"/>
    </location>
</feature>
<feature type="domain" description="Chitin-binding type-4" evidence="2">
    <location>
        <begin position="105"/>
        <end position="353"/>
    </location>
</feature>
<organism evidence="3 4">
    <name type="scientific">Cyclostephanos tholiformis</name>
    <dbReference type="NCBI Taxonomy" id="382380"/>
    <lineage>
        <taxon>Eukaryota</taxon>
        <taxon>Sar</taxon>
        <taxon>Stramenopiles</taxon>
        <taxon>Ochrophyta</taxon>
        <taxon>Bacillariophyta</taxon>
        <taxon>Coscinodiscophyceae</taxon>
        <taxon>Thalassiosirophycidae</taxon>
        <taxon>Stephanodiscales</taxon>
        <taxon>Stephanodiscaceae</taxon>
        <taxon>Cyclostephanos</taxon>
    </lineage>
</organism>
<evidence type="ECO:0000259" key="2">
    <source>
        <dbReference type="Pfam" id="PF03067"/>
    </source>
</evidence>
<sequence length="893" mass="98107">MKGYTTTRASSPAADSQTETIAPLLPRTIPSPQYDAIPQRTRRRRRTPSPAHDARTSGFNCRASSVITGAAVAISSVPWSSSPPLAAWTGRGGVYYRSPLFVSAHGYLKSPRSRNLVAFEDKNWETFLGGSGGSNDPLPEDCPHCLNKGGSLAQCGILYGNHDENGKLVPWERNYDKPLNVRKQPMSPNVQGEYMEGDVIEVEAMVTTHHKGHFEFSVCPIKNSVPMEVPTEKCFVKNKLEFVSDELYGAPFDPNYPERAYIAPDKANWGQGSNLYAANYKFKVRLPMGVYGDLVLQWYYLTANSCKHEGYADYPFPEAWGSDTKLYPGLPDCGELPKDGNGVPEQFWNCAEVKIRRSDDKVPATSNSHLDALHGSTGNGGSPSQDGNTSDSSESTGSDQSIGTSSPPKEDQSSTSDMVQTTSEIQGGFSPDVFTDLSNALEKVKEEIDSKLFLYQTPDLKWEPSSVYRYKDFSESLNVMATEGVAGKTFYIGESAAVNGYVYGLVNIAAFLAQSMKETIVGRWLASGIYPLSNACGQLGQSYQDYHCSPEEAHMECKVDPNMSLVGVTHAKWYGAPGPLKCGPKTAEQPFSGIWDHTYECNNQWADPPITCDDYEGQKAGRYDQSAPFANTAGRTDVEGCCWWGRGVIQTSGICNFGKLNYFLGAGAKNDGRSSKYPQVDFCKDPEVICASSEHSELKWIAGEFYWIESVQSYNKEGWNYITELRKFVDGGMTGSGFIDGVSGIPCGTGELDGGYERSQNFQKVLDVFFDGVPPKVGPSPDTSVNSESESEIKFESESESESVSTETNDHNLESPPSPMPTHEGNDDFTTFWTHAPLGSPKYAAKEYYLDSFTGMCRPNDSTKPTWIVAVSLYDECCQASWNKDACLASKYR</sequence>
<evidence type="ECO:0000313" key="4">
    <source>
        <dbReference type="Proteomes" id="UP001530377"/>
    </source>
</evidence>
<evidence type="ECO:0000256" key="1">
    <source>
        <dbReference type="SAM" id="MobiDB-lite"/>
    </source>
</evidence>
<name>A0ABD3R387_9STRA</name>
<feature type="compositionally biased region" description="Low complexity" evidence="1">
    <location>
        <begin position="386"/>
        <end position="403"/>
    </location>
</feature>
<protein>
    <recommendedName>
        <fullName evidence="2">Chitin-binding type-4 domain-containing protein</fullName>
    </recommendedName>
</protein>
<dbReference type="PANTHER" id="PTHR21113">
    <property type="entry name" value="AGAP001705-PA"/>
    <property type="match status" value="1"/>
</dbReference>
<dbReference type="PANTHER" id="PTHR21113:SF4">
    <property type="entry name" value="CHITIN-BINDING TYPE-4 DOMAIN-CONTAINING PROTEIN"/>
    <property type="match status" value="1"/>
</dbReference>
<dbReference type="Gene3D" id="1.10.530.10">
    <property type="match status" value="1"/>
</dbReference>
<feature type="compositionally biased region" description="Polar residues" evidence="1">
    <location>
        <begin position="1"/>
        <end position="20"/>
    </location>
</feature>
<gene>
    <name evidence="3" type="ORF">ACHAXA_011219</name>
</gene>
<dbReference type="AlphaFoldDB" id="A0ABD3R387"/>
<reference evidence="3 4" key="1">
    <citation type="submission" date="2024-10" db="EMBL/GenBank/DDBJ databases">
        <title>Updated reference genomes for cyclostephanoid diatoms.</title>
        <authorList>
            <person name="Roberts W.R."/>
            <person name="Alverson A.J."/>
        </authorList>
    </citation>
    <scope>NUCLEOTIDE SEQUENCE [LARGE SCALE GENOMIC DNA]</scope>
    <source>
        <strain evidence="3 4">AJA228-03</strain>
    </source>
</reference>
<dbReference type="Proteomes" id="UP001530377">
    <property type="component" value="Unassembled WGS sequence"/>
</dbReference>